<accession>A0A385DVV3</accession>
<gene>
    <name evidence="1" type="ORF">crAss001_42</name>
</gene>
<dbReference type="Proteomes" id="UP000262320">
    <property type="component" value="Segment"/>
</dbReference>
<organism evidence="1 2">
    <name type="scientific">Bacteroides phage crAss001</name>
    <name type="common">Bacteroides phage PhiCrAss001</name>
    <dbReference type="NCBI Taxonomy" id="2301731"/>
    <lineage>
        <taxon>Viruses</taxon>
        <taxon>Duplodnaviria</taxon>
        <taxon>Heunggongvirae</taxon>
        <taxon>Uroviricota</taxon>
        <taxon>Caudoviricetes</taxon>
        <taxon>Crassvirales</taxon>
        <taxon>Steigviridae</taxon>
        <taxon>Asinivirinae</taxon>
        <taxon>Kehishuvirus</taxon>
        <taxon>Kehishuvirus primarius</taxon>
    </lineage>
</organism>
<name>A0A385DVV3_BPCA1</name>
<sequence length="195" mass="23472">MEKEKESWGGSLSLSEFKKKVKKVNGPRQYKVRNSLGVYHGYKYYRKNKPDSKEYVLTESQYFAIIRKINLLLVDELLMGNDVRLPKSMGTIEIRKYDRRVRLGKDGKIHTNLPIDWDKTLKLWYEDEEAFKDKTLVRVEENEIFKVYYNRESATYNNNSYYEFLFNKDLKIRLKQRIKEGLIDAPYLERKLRYG</sequence>
<organismHost>
    <name type="scientific">Bacteroides intestinalis</name>
    <dbReference type="NCBI Taxonomy" id="329854"/>
</organismHost>
<keyword evidence="2" id="KW-1185">Reference proteome</keyword>
<evidence type="ECO:0000313" key="2">
    <source>
        <dbReference type="Proteomes" id="UP000262320"/>
    </source>
</evidence>
<evidence type="ECO:0000313" key="1">
    <source>
        <dbReference type="EMBL" id="AXQ62685.1"/>
    </source>
</evidence>
<proteinExistence type="predicted"/>
<reference evidence="1 2" key="1">
    <citation type="submission" date="2018-07" db="EMBL/GenBank/DDBJ databases">
        <title>PhiCrAss001, a member of the most abundant bacteriophage family in the human gut, infects Bacteroides.</title>
        <authorList>
            <person name="Shkoporov A.N."/>
            <person name="Khokhlova E.V."/>
            <person name="Fitzgerald C.B."/>
            <person name="Stockdale S.R."/>
            <person name="Draper L.A."/>
            <person name="Ross R.P."/>
            <person name="Hill C."/>
        </authorList>
    </citation>
    <scope>NUCLEOTIDE SEQUENCE [LARGE SCALE GENOMIC DNA]</scope>
    <source>
        <strain evidence="2">crAss001</strain>
    </source>
</reference>
<dbReference type="EMBL" id="MH675552">
    <property type="protein sequence ID" value="AXQ62685.1"/>
    <property type="molecule type" value="Genomic_DNA"/>
</dbReference>
<protein>
    <submittedName>
        <fullName evidence="1">HU/IHF-like protein</fullName>
    </submittedName>
</protein>